<accession>A0A0B6YIX3</accession>
<reference evidence="1" key="1">
    <citation type="submission" date="2014-12" db="EMBL/GenBank/DDBJ databases">
        <title>Insight into the proteome of Arion vulgaris.</title>
        <authorList>
            <person name="Aradska J."/>
            <person name="Bulat T."/>
            <person name="Smidak R."/>
            <person name="Sarate P."/>
            <person name="Gangsoo J."/>
            <person name="Sialana F."/>
            <person name="Bilban M."/>
            <person name="Lubec G."/>
        </authorList>
    </citation>
    <scope>NUCLEOTIDE SEQUENCE</scope>
    <source>
        <tissue evidence="1">Skin</tissue>
    </source>
</reference>
<dbReference type="EMBL" id="HACG01008901">
    <property type="protein sequence ID" value="CEK55766.1"/>
    <property type="molecule type" value="Transcribed_RNA"/>
</dbReference>
<sequence>SNETIIANNQFGAGLLIYKGAGDVVINGTRFEKNADSGVNITYSGGYQLINTTQFVANKGYGIITEYLKLNRTRIESQNKVEFVKTQFL</sequence>
<organism evidence="1">
    <name type="scientific">Arion vulgaris</name>
    <dbReference type="NCBI Taxonomy" id="1028688"/>
    <lineage>
        <taxon>Eukaryota</taxon>
        <taxon>Metazoa</taxon>
        <taxon>Spiralia</taxon>
        <taxon>Lophotrochozoa</taxon>
        <taxon>Mollusca</taxon>
        <taxon>Gastropoda</taxon>
        <taxon>Heterobranchia</taxon>
        <taxon>Euthyneura</taxon>
        <taxon>Panpulmonata</taxon>
        <taxon>Eupulmonata</taxon>
        <taxon>Stylommatophora</taxon>
        <taxon>Helicina</taxon>
        <taxon>Arionoidea</taxon>
        <taxon>Arionidae</taxon>
        <taxon>Arion</taxon>
    </lineage>
</organism>
<name>A0A0B6YIX3_9EUPU</name>
<feature type="non-terminal residue" evidence="1">
    <location>
        <position position="1"/>
    </location>
</feature>
<proteinExistence type="predicted"/>
<evidence type="ECO:0008006" key="2">
    <source>
        <dbReference type="Google" id="ProtNLM"/>
    </source>
</evidence>
<protein>
    <recommendedName>
        <fullName evidence="2">Right handed beta helix domain-containing protein</fullName>
    </recommendedName>
</protein>
<feature type="non-terminal residue" evidence="1">
    <location>
        <position position="89"/>
    </location>
</feature>
<dbReference type="AlphaFoldDB" id="A0A0B6YIX3"/>
<gene>
    <name evidence="1" type="primary">ORF25984</name>
</gene>
<evidence type="ECO:0000313" key="1">
    <source>
        <dbReference type="EMBL" id="CEK55766.1"/>
    </source>
</evidence>